<gene>
    <name evidence="2" type="ORF">ACFSDE_13795</name>
</gene>
<organism evidence="2 3">
    <name type="scientific">Nocardioides aestuarii</name>
    <dbReference type="NCBI Taxonomy" id="252231"/>
    <lineage>
        <taxon>Bacteria</taxon>
        <taxon>Bacillati</taxon>
        <taxon>Actinomycetota</taxon>
        <taxon>Actinomycetes</taxon>
        <taxon>Propionibacteriales</taxon>
        <taxon>Nocardioidaceae</taxon>
        <taxon>Nocardioides</taxon>
    </lineage>
</organism>
<name>A0ABW4TPJ0_9ACTN</name>
<sequence length="138" mass="14049">MSTDETQPVKGTPHDPQSGQPDQSDQPQPPPVPEDAAERAEPATGRGRFAGLRERAGAVRGGMVAAVLAGVIVGGAGGFAVGAPTTDHHGPGDRGPEMMGRPFDHDGDGDDHGFRPDGAPGQLPPTTAPEEESDLSNS</sequence>
<comment type="caution">
    <text evidence="2">The sequence shown here is derived from an EMBL/GenBank/DDBJ whole genome shotgun (WGS) entry which is preliminary data.</text>
</comment>
<feature type="region of interest" description="Disordered" evidence="1">
    <location>
        <begin position="76"/>
        <end position="138"/>
    </location>
</feature>
<reference evidence="3" key="1">
    <citation type="journal article" date="2019" name="Int. J. Syst. Evol. Microbiol.">
        <title>The Global Catalogue of Microorganisms (GCM) 10K type strain sequencing project: providing services to taxonomists for standard genome sequencing and annotation.</title>
        <authorList>
            <consortium name="The Broad Institute Genomics Platform"/>
            <consortium name="The Broad Institute Genome Sequencing Center for Infectious Disease"/>
            <person name="Wu L."/>
            <person name="Ma J."/>
        </authorList>
    </citation>
    <scope>NUCLEOTIDE SEQUENCE [LARGE SCALE GENOMIC DNA]</scope>
    <source>
        <strain evidence="3">CGMCC 1.12477</strain>
    </source>
</reference>
<dbReference type="Proteomes" id="UP001597351">
    <property type="component" value="Unassembled WGS sequence"/>
</dbReference>
<dbReference type="RefSeq" id="WP_343919365.1">
    <property type="nucleotide sequence ID" value="NZ_BAAAJT010000002.1"/>
</dbReference>
<feature type="region of interest" description="Disordered" evidence="1">
    <location>
        <begin position="1"/>
        <end position="49"/>
    </location>
</feature>
<proteinExistence type="predicted"/>
<protein>
    <submittedName>
        <fullName evidence="2">Uncharacterized protein</fullName>
    </submittedName>
</protein>
<feature type="compositionally biased region" description="Low complexity" evidence="1">
    <location>
        <begin position="14"/>
        <end position="26"/>
    </location>
</feature>
<evidence type="ECO:0000313" key="3">
    <source>
        <dbReference type="Proteomes" id="UP001597351"/>
    </source>
</evidence>
<feature type="compositionally biased region" description="Basic and acidic residues" evidence="1">
    <location>
        <begin position="86"/>
        <end position="115"/>
    </location>
</feature>
<keyword evidence="3" id="KW-1185">Reference proteome</keyword>
<accession>A0ABW4TPJ0</accession>
<evidence type="ECO:0000313" key="2">
    <source>
        <dbReference type="EMBL" id="MFD1947868.1"/>
    </source>
</evidence>
<feature type="compositionally biased region" description="Acidic residues" evidence="1">
    <location>
        <begin position="129"/>
        <end position="138"/>
    </location>
</feature>
<evidence type="ECO:0000256" key="1">
    <source>
        <dbReference type="SAM" id="MobiDB-lite"/>
    </source>
</evidence>
<dbReference type="EMBL" id="JBHUGD010000003">
    <property type="protein sequence ID" value="MFD1947868.1"/>
    <property type="molecule type" value="Genomic_DNA"/>
</dbReference>